<dbReference type="Proteomes" id="UP000276417">
    <property type="component" value="Plasmid unnamed3"/>
</dbReference>
<proteinExistence type="predicted"/>
<dbReference type="KEGG" id="dph:EHF33_20140"/>
<name>A0A3G8YJ02_9DEIO</name>
<geneLocation type="plasmid" evidence="1 2">
    <name>unnamed3</name>
</geneLocation>
<accession>A0A3G8YJ02</accession>
<dbReference type="OrthoDB" id="59318at2"/>
<keyword evidence="2" id="KW-1185">Reference proteome</keyword>
<evidence type="ECO:0000313" key="2">
    <source>
        <dbReference type="Proteomes" id="UP000276417"/>
    </source>
</evidence>
<keyword evidence="1" id="KW-0614">Plasmid</keyword>
<evidence type="ECO:0000313" key="1">
    <source>
        <dbReference type="EMBL" id="AZI45222.1"/>
    </source>
</evidence>
<gene>
    <name evidence="1" type="ORF">EHF33_20140</name>
</gene>
<sequence>MSIRDKQEVNTQSIGICVRDHYNLRFMRYPTTEPLDRALPHALEIALSNSPAPADILLTTSHKVLWQPGNYTQASLEFIQRNRCKVRLAYPLPHDLGSTLATLSAEGVLGPRLTDYHLYTASVTDERNAYVAALLWGKNYAHRYVQTLPTPNLGMAEAAATEWAFKIMPRGSEVMIRNSNPWIGQLWNNSKAMNMTSEIRQSLSGVSRQLKLKEIRFTTDIEKPHNSLARVVREIVGGLYGGVDVRRHR</sequence>
<protein>
    <submittedName>
        <fullName evidence="1">Uncharacterized protein</fullName>
    </submittedName>
</protein>
<reference evidence="1 2" key="1">
    <citation type="submission" date="2018-11" db="EMBL/GenBank/DDBJ databases">
        <title>Deinococcus shelandsis sp. nov., isolated from South Shetland Islands soil of Antarctica.</title>
        <authorList>
            <person name="Tian J."/>
        </authorList>
    </citation>
    <scope>NUCLEOTIDE SEQUENCE [LARGE SCALE GENOMIC DNA]</scope>
    <source>
        <strain evidence="1 2">S14-83T</strain>
        <plasmid evidence="1 2">unnamed3</plasmid>
    </source>
</reference>
<organism evidence="1 2">
    <name type="scientific">Deinococcus psychrotolerans</name>
    <dbReference type="NCBI Taxonomy" id="2489213"/>
    <lineage>
        <taxon>Bacteria</taxon>
        <taxon>Thermotogati</taxon>
        <taxon>Deinococcota</taxon>
        <taxon>Deinococci</taxon>
        <taxon>Deinococcales</taxon>
        <taxon>Deinococcaceae</taxon>
        <taxon>Deinococcus</taxon>
    </lineage>
</organism>
<dbReference type="EMBL" id="CP034187">
    <property type="protein sequence ID" value="AZI45222.1"/>
    <property type="molecule type" value="Genomic_DNA"/>
</dbReference>
<dbReference type="AlphaFoldDB" id="A0A3G8YJ02"/>
<dbReference type="RefSeq" id="WP_124875618.1">
    <property type="nucleotide sequence ID" value="NZ_CP034187.1"/>
</dbReference>